<dbReference type="RefSeq" id="WP_103878511.1">
    <property type="nucleotide sequence ID" value="NZ_FNVG01000001.1"/>
</dbReference>
<dbReference type="EMBL" id="FNVG01000001">
    <property type="protein sequence ID" value="SEF46378.1"/>
    <property type="molecule type" value="Genomic_DNA"/>
</dbReference>
<proteinExistence type="predicted"/>
<name>A0A1H5S8Q1_9VIBR</name>
<dbReference type="Proteomes" id="UP000236721">
    <property type="component" value="Unassembled WGS sequence"/>
</dbReference>
<organism evidence="1 2">
    <name type="scientific">Vibrio hangzhouensis</name>
    <dbReference type="NCBI Taxonomy" id="462991"/>
    <lineage>
        <taxon>Bacteria</taxon>
        <taxon>Pseudomonadati</taxon>
        <taxon>Pseudomonadota</taxon>
        <taxon>Gammaproteobacteria</taxon>
        <taxon>Vibrionales</taxon>
        <taxon>Vibrionaceae</taxon>
        <taxon>Vibrio</taxon>
    </lineage>
</organism>
<reference evidence="2" key="1">
    <citation type="submission" date="2016-10" db="EMBL/GenBank/DDBJ databases">
        <authorList>
            <person name="Varghese N."/>
            <person name="Submissions S."/>
        </authorList>
    </citation>
    <scope>NUCLEOTIDE SEQUENCE [LARGE SCALE GENOMIC DNA]</scope>
    <source>
        <strain evidence="2">CGMCC 1.7062</strain>
    </source>
</reference>
<dbReference type="OrthoDB" id="5877720at2"/>
<evidence type="ECO:0000313" key="1">
    <source>
        <dbReference type="EMBL" id="SEF46378.1"/>
    </source>
</evidence>
<keyword evidence="2" id="KW-1185">Reference proteome</keyword>
<sequence>MKALILPLLLGLLVAYDWSFSRDSLNGDDFVTSFDKATPNQNDVSYHLDRLTANPEQFKAAMTYYHLAILVTDKEIKDKQQRLALKKQLDRKRQDVIDSYRYSDNDLTTYDEVLKYVASAITADEERYNHWYQIQLAGQKDVHQRIVKVNDMHASYTFCHLGAYC</sequence>
<gene>
    <name evidence="1" type="ORF">SAMN04488244_101266</name>
</gene>
<dbReference type="AlphaFoldDB" id="A0A1H5S8Q1"/>
<evidence type="ECO:0000313" key="2">
    <source>
        <dbReference type="Proteomes" id="UP000236721"/>
    </source>
</evidence>
<accession>A0A1H5S8Q1</accession>
<protein>
    <submittedName>
        <fullName evidence="1">Uncharacterized protein</fullName>
    </submittedName>
</protein>